<sequence length="69" mass="7695">MGGEEKVLKTESKEDESKTWREIGQQEISQDRDLGDLDADKLRGKSAAWGVLFVAEPFGAHPLDRVLIP</sequence>
<organism evidence="2 3">
    <name type="scientific">Bos mutus</name>
    <name type="common">wild yak</name>
    <dbReference type="NCBI Taxonomy" id="72004"/>
    <lineage>
        <taxon>Eukaryota</taxon>
        <taxon>Metazoa</taxon>
        <taxon>Chordata</taxon>
        <taxon>Craniata</taxon>
        <taxon>Vertebrata</taxon>
        <taxon>Euteleostomi</taxon>
        <taxon>Mammalia</taxon>
        <taxon>Eutheria</taxon>
        <taxon>Laurasiatheria</taxon>
        <taxon>Artiodactyla</taxon>
        <taxon>Ruminantia</taxon>
        <taxon>Pecora</taxon>
        <taxon>Bovidae</taxon>
        <taxon>Bovinae</taxon>
        <taxon>Bos</taxon>
    </lineage>
</organism>
<comment type="caution">
    <text evidence="2">The sequence shown here is derived from an EMBL/GenBank/DDBJ whole genome shotgun (WGS) entry which is preliminary data.</text>
</comment>
<proteinExistence type="predicted"/>
<evidence type="ECO:0000313" key="3">
    <source>
        <dbReference type="Proteomes" id="UP000322234"/>
    </source>
</evidence>
<feature type="compositionally biased region" description="Basic and acidic residues" evidence="1">
    <location>
        <begin position="1"/>
        <end position="21"/>
    </location>
</feature>
<dbReference type="Proteomes" id="UP000322234">
    <property type="component" value="Unassembled WGS sequence"/>
</dbReference>
<reference evidence="2" key="1">
    <citation type="submission" date="2019-10" db="EMBL/GenBank/DDBJ databases">
        <title>The sequence and de novo assembly of the wild yak genome.</title>
        <authorList>
            <person name="Liu Y."/>
        </authorList>
    </citation>
    <scope>NUCLEOTIDE SEQUENCE [LARGE SCALE GENOMIC DNA]</scope>
    <source>
        <strain evidence="2">WY2019</strain>
    </source>
</reference>
<gene>
    <name evidence="2" type="ORF">E5288_WYG005953</name>
</gene>
<name>A0A6B0R0S0_9CETA</name>
<feature type="region of interest" description="Disordered" evidence="1">
    <location>
        <begin position="1"/>
        <end position="27"/>
    </location>
</feature>
<dbReference type="EMBL" id="VBQZ03000007">
    <property type="protein sequence ID" value="MXQ81434.1"/>
    <property type="molecule type" value="Genomic_DNA"/>
</dbReference>
<dbReference type="AlphaFoldDB" id="A0A6B0R0S0"/>
<protein>
    <submittedName>
        <fullName evidence="2">Uncharacterized protein</fullName>
    </submittedName>
</protein>
<evidence type="ECO:0000256" key="1">
    <source>
        <dbReference type="SAM" id="MobiDB-lite"/>
    </source>
</evidence>
<evidence type="ECO:0000313" key="2">
    <source>
        <dbReference type="EMBL" id="MXQ81434.1"/>
    </source>
</evidence>
<accession>A0A6B0R0S0</accession>
<keyword evidence="3" id="KW-1185">Reference proteome</keyword>